<organism evidence="1 2">
    <name type="scientific">Artemisia annua</name>
    <name type="common">Sweet wormwood</name>
    <dbReference type="NCBI Taxonomy" id="35608"/>
    <lineage>
        <taxon>Eukaryota</taxon>
        <taxon>Viridiplantae</taxon>
        <taxon>Streptophyta</taxon>
        <taxon>Embryophyta</taxon>
        <taxon>Tracheophyta</taxon>
        <taxon>Spermatophyta</taxon>
        <taxon>Magnoliopsida</taxon>
        <taxon>eudicotyledons</taxon>
        <taxon>Gunneridae</taxon>
        <taxon>Pentapetalae</taxon>
        <taxon>asterids</taxon>
        <taxon>campanulids</taxon>
        <taxon>Asterales</taxon>
        <taxon>Asteraceae</taxon>
        <taxon>Asteroideae</taxon>
        <taxon>Anthemideae</taxon>
        <taxon>Artemisiinae</taxon>
        <taxon>Artemisia</taxon>
    </lineage>
</organism>
<keyword evidence="2" id="KW-1185">Reference proteome</keyword>
<evidence type="ECO:0000313" key="2">
    <source>
        <dbReference type="Proteomes" id="UP000245207"/>
    </source>
</evidence>
<dbReference type="EMBL" id="PKPP01000990">
    <property type="protein sequence ID" value="PWA86697.1"/>
    <property type="molecule type" value="Genomic_DNA"/>
</dbReference>
<dbReference type="OrthoDB" id="28455at2759"/>
<gene>
    <name evidence="1" type="ORF">CTI12_AA139400</name>
</gene>
<dbReference type="AlphaFoldDB" id="A0A2U1PLY3"/>
<dbReference type="STRING" id="35608.A0A2U1PLY3"/>
<protein>
    <submittedName>
        <fullName evidence="1">Ribosomal biogenesis regulatory protein</fullName>
    </submittedName>
</protein>
<dbReference type="Proteomes" id="UP000245207">
    <property type="component" value="Unassembled WGS sequence"/>
</dbReference>
<evidence type="ECO:0000313" key="1">
    <source>
        <dbReference type="EMBL" id="PWA86697.1"/>
    </source>
</evidence>
<comment type="caution">
    <text evidence="1">The sequence shown here is derived from an EMBL/GenBank/DDBJ whole genome shotgun (WGS) entry which is preliminary data.</text>
</comment>
<name>A0A2U1PLY3_ARTAN</name>
<sequence>MATETMMMVERLIEDELVVDIEFKNPISIEVAGQVFVLISYATYVQLAAKALPITGTQTTQRKVSKYELQNVAVMATTSTASGGKFDKSLAGEKPTN</sequence>
<proteinExistence type="predicted"/>
<reference evidence="1 2" key="1">
    <citation type="journal article" date="2018" name="Mol. Plant">
        <title>The genome of Artemisia annua provides insight into the evolution of Asteraceae family and artemisinin biosynthesis.</title>
        <authorList>
            <person name="Shen Q."/>
            <person name="Zhang L."/>
            <person name="Liao Z."/>
            <person name="Wang S."/>
            <person name="Yan T."/>
            <person name="Shi P."/>
            <person name="Liu M."/>
            <person name="Fu X."/>
            <person name="Pan Q."/>
            <person name="Wang Y."/>
            <person name="Lv Z."/>
            <person name="Lu X."/>
            <person name="Zhang F."/>
            <person name="Jiang W."/>
            <person name="Ma Y."/>
            <person name="Chen M."/>
            <person name="Hao X."/>
            <person name="Li L."/>
            <person name="Tang Y."/>
            <person name="Lv G."/>
            <person name="Zhou Y."/>
            <person name="Sun X."/>
            <person name="Brodelius P.E."/>
            <person name="Rose J.K.C."/>
            <person name="Tang K."/>
        </authorList>
    </citation>
    <scope>NUCLEOTIDE SEQUENCE [LARGE SCALE GENOMIC DNA]</scope>
    <source>
        <strain evidence="2">cv. Huhao1</strain>
        <tissue evidence="1">Leaf</tissue>
    </source>
</reference>
<accession>A0A2U1PLY3</accession>